<keyword evidence="3" id="KW-1185">Reference proteome</keyword>
<feature type="compositionally biased region" description="Acidic residues" evidence="1">
    <location>
        <begin position="148"/>
        <end position="159"/>
    </location>
</feature>
<proteinExistence type="predicted"/>
<evidence type="ECO:0000256" key="1">
    <source>
        <dbReference type="SAM" id="MobiDB-lite"/>
    </source>
</evidence>
<reference evidence="2 3" key="1">
    <citation type="submission" date="2024-01" db="EMBL/GenBank/DDBJ databases">
        <title>The genomes of 5 underutilized Papilionoideae crops provide insights into root nodulation and disease resistanc.</title>
        <authorList>
            <person name="Jiang F."/>
        </authorList>
    </citation>
    <scope>NUCLEOTIDE SEQUENCE [LARGE SCALE GENOMIC DNA]</scope>
    <source>
        <strain evidence="2">LVBAO_FW01</strain>
        <tissue evidence="2">Leaves</tissue>
    </source>
</reference>
<evidence type="ECO:0000313" key="2">
    <source>
        <dbReference type="EMBL" id="KAK7338841.1"/>
    </source>
</evidence>
<organism evidence="2 3">
    <name type="scientific">Canavalia gladiata</name>
    <name type="common">Sword bean</name>
    <name type="synonym">Dolichos gladiatus</name>
    <dbReference type="NCBI Taxonomy" id="3824"/>
    <lineage>
        <taxon>Eukaryota</taxon>
        <taxon>Viridiplantae</taxon>
        <taxon>Streptophyta</taxon>
        <taxon>Embryophyta</taxon>
        <taxon>Tracheophyta</taxon>
        <taxon>Spermatophyta</taxon>
        <taxon>Magnoliopsida</taxon>
        <taxon>eudicotyledons</taxon>
        <taxon>Gunneridae</taxon>
        <taxon>Pentapetalae</taxon>
        <taxon>rosids</taxon>
        <taxon>fabids</taxon>
        <taxon>Fabales</taxon>
        <taxon>Fabaceae</taxon>
        <taxon>Papilionoideae</taxon>
        <taxon>50 kb inversion clade</taxon>
        <taxon>NPAAA clade</taxon>
        <taxon>indigoferoid/millettioid clade</taxon>
        <taxon>Phaseoleae</taxon>
        <taxon>Canavalia</taxon>
    </lineage>
</organism>
<dbReference type="AlphaFoldDB" id="A0AAN9QLF5"/>
<dbReference type="Proteomes" id="UP001367508">
    <property type="component" value="Unassembled WGS sequence"/>
</dbReference>
<feature type="compositionally biased region" description="Polar residues" evidence="1">
    <location>
        <begin position="138"/>
        <end position="147"/>
    </location>
</feature>
<accession>A0AAN9QLF5</accession>
<dbReference type="EMBL" id="JAYMYQ010000004">
    <property type="protein sequence ID" value="KAK7338841.1"/>
    <property type="molecule type" value="Genomic_DNA"/>
</dbReference>
<sequence>MIVSNREYFKEKGLKSGCRKTLLNEGEDLAMLRLVGGDSVARIRKRSWGSLCLNWILWSNFRQRKKKGSLKGRHKVSIKAIQLLTRNLVTNFSLPNRISQSTLVSSMKSKKGPSTKTGMISGFIPNNGTIDHGAKLKTQGNVGSDSVDNPDETDFESRK</sequence>
<gene>
    <name evidence="2" type="ORF">VNO77_19474</name>
</gene>
<evidence type="ECO:0000313" key="3">
    <source>
        <dbReference type="Proteomes" id="UP001367508"/>
    </source>
</evidence>
<protein>
    <submittedName>
        <fullName evidence="2">Uncharacterized protein</fullName>
    </submittedName>
</protein>
<comment type="caution">
    <text evidence="2">The sequence shown here is derived from an EMBL/GenBank/DDBJ whole genome shotgun (WGS) entry which is preliminary data.</text>
</comment>
<feature type="region of interest" description="Disordered" evidence="1">
    <location>
        <begin position="131"/>
        <end position="159"/>
    </location>
</feature>
<name>A0AAN9QLF5_CANGL</name>